<sequence length="980" mass="114023">MKSKSTNSSPYTGIKDFMIKHIRKSGDTTEITHTRIGDNKDIKGGSYHINDDELPLFLQLYYRDVIAKGNPEYLTEKQREKDGPIAVDLDFRYNYDDITTRQHDKEVIEDLVDIYLDELKNIFQFDDETQFQIFVMEKPDVNRLESKKITKDGIHLIFGIQADRIIQTILRDKVIGVVSENWEGRLPLTNDWESVLDKQISTGSVNWQLYGSRKPDNQQYQLTYIYDIQFDTTDNEFQRASIELSKFDISKNIEKLSVRYKDFPSYFVRNEFTKTYNEYKQLRQSGGGGKLTNSMVVSRPINPAFGDTHLKTLLTIKNAQDMQYVTDVFLDSIKSIDYELKESYYYAMALPPKYYDTGSYEKWIRVGWALKNISYYWSKDKRGDIDILLVVWLAFSARAKSFNYMTEIPSLIDRWRSMNYTNAGLTKRSLMYWAKEDAYEEFKKIRENSIDHFVELSLNSKYSGILSNSKSLVDNDVAEILYQLYKDSYVCSSFKENKWYMYSGNRWTFNDSGVSLSIAISTELKDLYIKKREETFRQMQSHIDFTPDNEDVIDKKDKKDKQNPIRMRLQQLVTIADKLGMTAEKKNIMTQAKEKFWDTEFTKKLDTNPDLICFKNGVVDFKNRIFRSGLPEDYLSMCTNINYLDIDKEPEKYAKTVDEINTFMNQLFPEKELCEYMWDHLASTLTGYTSAQTFNMYIGIGQNGKSVLVNLMSKILGDYKEDAAVSLLTGPPPKAGSATPELMALKGKRYVVMQEPTKGDKINDGTMKLFTSGIDTISGRQLYGTSESFIPQMKLVVCSNIMLEVKTNDHGTWRRIRVVNYKSLFTENPVQNDAEKPYQYKIDYKITDKFDDWKEVFAAMLVKRAFKTGGIVKDCDIVMAASNKYRESQDYISEFIRDNIAVDTNGKIKKTELNSQFKIWYESTYGRCSVSPKDVHEYMDKRFGSHKNATWTGVRMRYERDDLNIPISNSDISDVSENEL</sequence>
<proteinExistence type="predicted"/>
<dbReference type="GO" id="GO:0005524">
    <property type="term" value="F:ATP binding"/>
    <property type="evidence" value="ECO:0007669"/>
    <property type="project" value="UniProtKB-KW"/>
</dbReference>
<accession>A0A6C0DR37</accession>
<dbReference type="Pfam" id="PF08706">
    <property type="entry name" value="D5_N"/>
    <property type="match status" value="1"/>
</dbReference>
<evidence type="ECO:0000313" key="5">
    <source>
        <dbReference type="EMBL" id="QHT18891.1"/>
    </source>
</evidence>
<name>A0A6C0DR37_9ZZZZ</name>
<dbReference type="PANTHER" id="PTHR35372:SF2">
    <property type="entry name" value="SF3 HELICASE DOMAIN-CONTAINING PROTEIN"/>
    <property type="match status" value="1"/>
</dbReference>
<dbReference type="EMBL" id="MN739660">
    <property type="protein sequence ID" value="QHT18891.1"/>
    <property type="molecule type" value="Genomic_DNA"/>
</dbReference>
<protein>
    <recommendedName>
        <fullName evidence="4">SF3 helicase domain-containing protein</fullName>
    </recommendedName>
</protein>
<dbReference type="NCBIfam" id="TIGR01613">
    <property type="entry name" value="primase_Cterm"/>
    <property type="match status" value="1"/>
</dbReference>
<dbReference type="Pfam" id="PF23162">
    <property type="entry name" value="AEP_C962R"/>
    <property type="match status" value="1"/>
</dbReference>
<dbReference type="InterPro" id="IPR056443">
    <property type="entry name" value="AEP_C962R"/>
</dbReference>
<reference evidence="5" key="1">
    <citation type="journal article" date="2020" name="Nature">
        <title>Giant virus diversity and host interactions through global metagenomics.</title>
        <authorList>
            <person name="Schulz F."/>
            <person name="Roux S."/>
            <person name="Paez-Espino D."/>
            <person name="Jungbluth S."/>
            <person name="Walsh D.A."/>
            <person name="Denef V.J."/>
            <person name="McMahon K.D."/>
            <person name="Konstantinidis K.T."/>
            <person name="Eloe-Fadrosh E.A."/>
            <person name="Kyrpides N.C."/>
            <person name="Woyke T."/>
        </authorList>
    </citation>
    <scope>NUCLEOTIDE SEQUENCE</scope>
    <source>
        <strain evidence="5">GVMAG-M-3300023174-49</strain>
    </source>
</reference>
<dbReference type="PROSITE" id="PS51206">
    <property type="entry name" value="SF3_HELICASE_1"/>
    <property type="match status" value="1"/>
</dbReference>
<dbReference type="InterPro" id="IPR051620">
    <property type="entry name" value="ORF904-like_C"/>
</dbReference>
<dbReference type="GO" id="GO:0016817">
    <property type="term" value="F:hydrolase activity, acting on acid anhydrides"/>
    <property type="evidence" value="ECO:0007669"/>
    <property type="project" value="InterPro"/>
</dbReference>
<dbReference type="SMART" id="SM00885">
    <property type="entry name" value="D5_N"/>
    <property type="match status" value="1"/>
</dbReference>
<keyword evidence="3" id="KW-0067">ATP-binding</keyword>
<dbReference type="InterPro" id="IPR027417">
    <property type="entry name" value="P-loop_NTPase"/>
</dbReference>
<evidence type="ECO:0000256" key="1">
    <source>
        <dbReference type="ARBA" id="ARBA00022741"/>
    </source>
</evidence>
<evidence type="ECO:0000259" key="4">
    <source>
        <dbReference type="PROSITE" id="PS51206"/>
    </source>
</evidence>
<dbReference type="AlphaFoldDB" id="A0A6C0DR37"/>
<dbReference type="InterPro" id="IPR014819">
    <property type="entry name" value="PriCT_2"/>
</dbReference>
<dbReference type="Gene3D" id="3.40.50.300">
    <property type="entry name" value="P-loop containing nucleotide triphosphate hydrolases"/>
    <property type="match status" value="1"/>
</dbReference>
<dbReference type="InterPro" id="IPR006500">
    <property type="entry name" value="Helicase_put_C_phage/plasmid"/>
</dbReference>
<dbReference type="Pfam" id="PF08707">
    <property type="entry name" value="PriCT_2"/>
    <property type="match status" value="1"/>
</dbReference>
<keyword evidence="2" id="KW-0378">Hydrolase</keyword>
<organism evidence="5">
    <name type="scientific">viral metagenome</name>
    <dbReference type="NCBI Taxonomy" id="1070528"/>
    <lineage>
        <taxon>unclassified sequences</taxon>
        <taxon>metagenomes</taxon>
        <taxon>organismal metagenomes</taxon>
    </lineage>
</organism>
<keyword evidence="1" id="KW-0547">Nucleotide-binding</keyword>
<dbReference type="PANTHER" id="PTHR35372">
    <property type="entry name" value="ATP BINDING PROTEIN-RELATED"/>
    <property type="match status" value="1"/>
</dbReference>
<evidence type="ECO:0000256" key="3">
    <source>
        <dbReference type="ARBA" id="ARBA00022840"/>
    </source>
</evidence>
<dbReference type="InterPro" id="IPR014015">
    <property type="entry name" value="Helicase_SF3_DNA-vir"/>
</dbReference>
<dbReference type="InterPro" id="IPR014818">
    <property type="entry name" value="Phage/plasmid_primase_P4_C"/>
</dbReference>
<feature type="domain" description="SF3 helicase" evidence="4">
    <location>
        <begin position="672"/>
        <end position="834"/>
    </location>
</feature>
<evidence type="ECO:0000256" key="2">
    <source>
        <dbReference type="ARBA" id="ARBA00022801"/>
    </source>
</evidence>